<dbReference type="InterPro" id="IPR001119">
    <property type="entry name" value="SLH_dom"/>
</dbReference>
<evidence type="ECO:0000256" key="1">
    <source>
        <dbReference type="ARBA" id="ARBA00022729"/>
    </source>
</evidence>
<evidence type="ECO:0000313" key="6">
    <source>
        <dbReference type="Proteomes" id="UP000186385"/>
    </source>
</evidence>
<gene>
    <name evidence="4" type="ORF">B1B05_11705</name>
    <name evidence="5" type="ORF">SAMN05443094_105130</name>
</gene>
<dbReference type="Pfam" id="PF00395">
    <property type="entry name" value="SLH"/>
    <property type="match status" value="3"/>
</dbReference>
<feature type="domain" description="SLH" evidence="3">
    <location>
        <begin position="85"/>
        <end position="148"/>
    </location>
</feature>
<keyword evidence="7" id="KW-1185">Reference proteome</keyword>
<dbReference type="PROSITE" id="PS51272">
    <property type="entry name" value="SLH"/>
    <property type="match status" value="1"/>
</dbReference>
<evidence type="ECO:0000313" key="4">
    <source>
        <dbReference type="EMBL" id="OXS77494.1"/>
    </source>
</evidence>
<dbReference type="OrthoDB" id="2776339at2"/>
<dbReference type="RefSeq" id="WP_045851984.1">
    <property type="nucleotide sequence ID" value="NZ_FTLX01000005.1"/>
</dbReference>
<proteinExistence type="predicted"/>
<evidence type="ECO:0000313" key="5">
    <source>
        <dbReference type="EMBL" id="SIR08822.1"/>
    </source>
</evidence>
<feature type="signal peptide" evidence="2">
    <location>
        <begin position="1"/>
        <end position="26"/>
    </location>
</feature>
<reference evidence="5 6" key="1">
    <citation type="submission" date="2017-01" db="EMBL/GenBank/DDBJ databases">
        <authorList>
            <person name="Mah S.A."/>
            <person name="Swanson W.J."/>
            <person name="Moy G.W."/>
            <person name="Vacquier V.D."/>
        </authorList>
    </citation>
    <scope>NUCLEOTIDE SEQUENCE [LARGE SCALE GENOMIC DNA]</scope>
    <source>
        <strain evidence="5 6">NIO-1016</strain>
    </source>
</reference>
<organism evidence="5 6">
    <name type="scientific">Domibacillus enclensis</name>
    <dbReference type="NCBI Taxonomy" id="1017273"/>
    <lineage>
        <taxon>Bacteria</taxon>
        <taxon>Bacillati</taxon>
        <taxon>Bacillota</taxon>
        <taxon>Bacilli</taxon>
        <taxon>Bacillales</taxon>
        <taxon>Bacillaceae</taxon>
        <taxon>Domibacillus</taxon>
    </lineage>
</organism>
<dbReference type="AlphaFoldDB" id="A0A1N6Y2F8"/>
<accession>A0A1N6Y2F8</accession>
<feature type="chain" id="PRO_5009939607" evidence="2">
    <location>
        <begin position="27"/>
        <end position="325"/>
    </location>
</feature>
<dbReference type="EMBL" id="FTLX01000005">
    <property type="protein sequence ID" value="SIR08822.1"/>
    <property type="molecule type" value="Genomic_DNA"/>
</dbReference>
<keyword evidence="1 2" id="KW-0732">Signal</keyword>
<dbReference type="EMBL" id="MWSK01000005">
    <property type="protein sequence ID" value="OXS77494.1"/>
    <property type="molecule type" value="Genomic_DNA"/>
</dbReference>
<dbReference type="Proteomes" id="UP000215545">
    <property type="component" value="Unassembled WGS sequence"/>
</dbReference>
<evidence type="ECO:0000256" key="2">
    <source>
        <dbReference type="SAM" id="SignalP"/>
    </source>
</evidence>
<reference evidence="7" key="2">
    <citation type="submission" date="2017-03" db="EMBL/GenBank/DDBJ databases">
        <title>Bacillus sp. V-88(T) DSM27956, whole genome shotgun sequencing project.</title>
        <authorList>
            <person name="Dastager S.G."/>
            <person name="Neurgaonkar P.S."/>
            <person name="Dharne M.S."/>
        </authorList>
    </citation>
    <scope>NUCLEOTIDE SEQUENCE [LARGE SCALE GENOMIC DNA]</scope>
    <source>
        <strain evidence="7">DSM 25145</strain>
    </source>
</reference>
<evidence type="ECO:0000313" key="7">
    <source>
        <dbReference type="Proteomes" id="UP000215545"/>
    </source>
</evidence>
<dbReference type="Proteomes" id="UP000186385">
    <property type="component" value="Unassembled WGS sequence"/>
</dbReference>
<evidence type="ECO:0000259" key="3">
    <source>
        <dbReference type="PROSITE" id="PS51272"/>
    </source>
</evidence>
<sequence>MNKYSFFTAATAATVTVASFSAPASAAYEHPFTDVGDRYGEAVEFLYTIEAINGISSTKFGTQQTLTRGDAAVILANMLLLDTENAPDAGFTDLNSRVKPSVDALAEYGIVSGVTATEFKPGQPLSRGAMAKFLVTAFELEEYAEETPFTDVGGVFAPYIEALYGTGITNGKTATSYGTNQNITRGEFANLLYGTVLFDIENSYYPMAVSASVTSATTTAVVLDEAAPAEYTARDIADSFFFSIEFSDGSSTEFDPTSFSLSADRTTLTIRHEDLTGKQGTMLVDDWETVVEAPFNFSSVTTSSSASIEADFDQPAGLPATEAAQ</sequence>
<dbReference type="STRING" id="1017273.SAMN05443094_105130"/>
<name>A0A1N6Y2F8_9BACI</name>
<protein>
    <submittedName>
        <fullName evidence="5">S-layer homology domain-containing protein</fullName>
    </submittedName>
</protein>
<reference evidence="4" key="3">
    <citation type="submission" date="2017-03" db="EMBL/GenBank/DDBJ databases">
        <authorList>
            <person name="Dastager S.G."/>
            <person name="Neurgaonkar P.S."/>
            <person name="Dharne M.S."/>
        </authorList>
    </citation>
    <scope>NUCLEOTIDE SEQUENCE</scope>
    <source>
        <strain evidence="4">DSM 25145</strain>
    </source>
</reference>